<dbReference type="NCBIfam" id="TIGR01683">
    <property type="entry name" value="thiS"/>
    <property type="match status" value="1"/>
</dbReference>
<reference evidence="1" key="1">
    <citation type="journal article" date="2017" name="J. Phycol.">
        <title>Analysis of chloroplast genomes and a supermatrix inform reclassification of the Rhodomelaceae (Rhodophyta).</title>
        <authorList>
            <person name="Diaz-Tapia P."/>
            <person name="Maggs C.A."/>
            <person name="West J.A."/>
            <person name="Verbruggen H."/>
        </authorList>
    </citation>
    <scope>NUCLEOTIDE SEQUENCE</scope>
    <source>
        <strain evidence="1">JW3046</strain>
    </source>
</reference>
<sequence>MEDYITVYINGEPFNCESDMSLKSLLLYLEFNLKATIVEYNSKIVELSQYSNIFLHTNDSIEIITIVGGG</sequence>
<dbReference type="GeneID" id="33354121"/>
<dbReference type="EMBL" id="MF101416">
    <property type="protein sequence ID" value="ARW61132.1"/>
    <property type="molecule type" value="Genomic_DNA"/>
</dbReference>
<proteinExistence type="predicted"/>
<dbReference type="InterPro" id="IPR012675">
    <property type="entry name" value="Beta-grasp_dom_sf"/>
</dbReference>
<protein>
    <submittedName>
        <fullName evidence="1">Thiamin biosynthesis protein S</fullName>
    </submittedName>
</protein>
<dbReference type="InterPro" id="IPR016155">
    <property type="entry name" value="Mopterin_synth/thiamin_S_b"/>
</dbReference>
<dbReference type="PANTHER" id="PTHR34472:SF1">
    <property type="entry name" value="SULFUR CARRIER PROTEIN THIS"/>
    <property type="match status" value="1"/>
</dbReference>
<dbReference type="Gene3D" id="3.10.20.30">
    <property type="match status" value="1"/>
</dbReference>
<dbReference type="Pfam" id="PF02597">
    <property type="entry name" value="ThiS"/>
    <property type="match status" value="1"/>
</dbReference>
<dbReference type="InterPro" id="IPR003749">
    <property type="entry name" value="ThiS/MoaD-like"/>
</dbReference>
<dbReference type="PANTHER" id="PTHR34472">
    <property type="entry name" value="SULFUR CARRIER PROTEIN THIS"/>
    <property type="match status" value="1"/>
</dbReference>
<name>A0A1Z1M5C7_9FLOR</name>
<evidence type="ECO:0000313" key="1">
    <source>
        <dbReference type="EMBL" id="ARW61132.1"/>
    </source>
</evidence>
<dbReference type="AlphaFoldDB" id="A0A1Z1M5C7"/>
<dbReference type="RefSeq" id="YP_009392570.1">
    <property type="nucleotide sequence ID" value="NC_035263.1"/>
</dbReference>
<keyword evidence="1" id="KW-0934">Plastid</keyword>
<geneLocation type="chloroplast" evidence="1"/>
<dbReference type="InterPro" id="IPR010035">
    <property type="entry name" value="Thi_S"/>
</dbReference>
<accession>A0A1Z1M5C7</accession>
<keyword evidence="1" id="KW-0150">Chloroplast</keyword>
<gene>
    <name evidence="1" type="primary">thiS</name>
</gene>
<dbReference type="CDD" id="cd00565">
    <property type="entry name" value="Ubl_ThiS"/>
    <property type="match status" value="1"/>
</dbReference>
<organism evidence="1">
    <name type="scientific">Caloglossa monosticha</name>
    <dbReference type="NCBI Taxonomy" id="76906"/>
    <lineage>
        <taxon>Eukaryota</taxon>
        <taxon>Rhodophyta</taxon>
        <taxon>Florideophyceae</taxon>
        <taxon>Rhodymeniophycidae</taxon>
        <taxon>Ceramiales</taxon>
        <taxon>Delesseriaceae</taxon>
        <taxon>Caloglossa</taxon>
    </lineage>
</organism>
<dbReference type="SUPFAM" id="SSF54285">
    <property type="entry name" value="MoaD/ThiS"/>
    <property type="match status" value="1"/>
</dbReference>